<dbReference type="Gene3D" id="1.10.443.10">
    <property type="entry name" value="Intergrase catalytic core"/>
    <property type="match status" value="1"/>
</dbReference>
<dbReference type="CDD" id="cd00397">
    <property type="entry name" value="DNA_BRE_C"/>
    <property type="match status" value="1"/>
</dbReference>
<dbReference type="InterPro" id="IPR011010">
    <property type="entry name" value="DNA_brk_join_enz"/>
</dbReference>
<dbReference type="GO" id="GO:0003677">
    <property type="term" value="F:DNA binding"/>
    <property type="evidence" value="ECO:0007669"/>
    <property type="project" value="InterPro"/>
</dbReference>
<proteinExistence type="predicted"/>
<gene>
    <name evidence="3" type="ORF">S03H2_56679</name>
</gene>
<evidence type="ECO:0000259" key="2">
    <source>
        <dbReference type="PROSITE" id="PS51898"/>
    </source>
</evidence>
<dbReference type="PANTHER" id="PTHR30349">
    <property type="entry name" value="PHAGE INTEGRASE-RELATED"/>
    <property type="match status" value="1"/>
</dbReference>
<dbReference type="Pfam" id="PF00589">
    <property type="entry name" value="Phage_integrase"/>
    <property type="match status" value="1"/>
</dbReference>
<dbReference type="InterPro" id="IPR050090">
    <property type="entry name" value="Tyrosine_recombinase_XerCD"/>
</dbReference>
<dbReference type="PROSITE" id="PS51898">
    <property type="entry name" value="TYR_RECOMBINASE"/>
    <property type="match status" value="1"/>
</dbReference>
<dbReference type="GO" id="GO:0006310">
    <property type="term" value="P:DNA recombination"/>
    <property type="evidence" value="ECO:0007669"/>
    <property type="project" value="UniProtKB-KW"/>
</dbReference>
<dbReference type="InterPro" id="IPR002104">
    <property type="entry name" value="Integrase_catalytic"/>
</dbReference>
<dbReference type="SUPFAM" id="SSF56349">
    <property type="entry name" value="DNA breaking-rejoining enzymes"/>
    <property type="match status" value="1"/>
</dbReference>
<protein>
    <recommendedName>
        <fullName evidence="2">Tyr recombinase domain-containing protein</fullName>
    </recommendedName>
</protein>
<name>X1J4V1_9ZZZZ</name>
<dbReference type="GO" id="GO:0015074">
    <property type="term" value="P:DNA integration"/>
    <property type="evidence" value="ECO:0007669"/>
    <property type="project" value="InterPro"/>
</dbReference>
<reference evidence="3" key="1">
    <citation type="journal article" date="2014" name="Front. Microbiol.">
        <title>High frequency of phylogenetically diverse reductive dehalogenase-homologous genes in deep subseafloor sedimentary metagenomes.</title>
        <authorList>
            <person name="Kawai M."/>
            <person name="Futagami T."/>
            <person name="Toyoda A."/>
            <person name="Takaki Y."/>
            <person name="Nishi S."/>
            <person name="Hori S."/>
            <person name="Arai W."/>
            <person name="Tsubouchi T."/>
            <person name="Morono Y."/>
            <person name="Uchiyama I."/>
            <person name="Ito T."/>
            <person name="Fujiyama A."/>
            <person name="Inagaki F."/>
            <person name="Takami H."/>
        </authorList>
    </citation>
    <scope>NUCLEOTIDE SEQUENCE</scope>
    <source>
        <strain evidence="3">Expedition CK06-06</strain>
    </source>
</reference>
<dbReference type="InterPro" id="IPR026870">
    <property type="entry name" value="Zinc_ribbon_dom"/>
</dbReference>
<evidence type="ECO:0000313" key="3">
    <source>
        <dbReference type="EMBL" id="GAH88987.1"/>
    </source>
</evidence>
<dbReference type="Pfam" id="PF13240">
    <property type="entry name" value="Zn_Ribbon_1"/>
    <property type="match status" value="1"/>
</dbReference>
<comment type="caution">
    <text evidence="3">The sequence shown here is derived from an EMBL/GenBank/DDBJ whole genome shotgun (WGS) entry which is preliminary data.</text>
</comment>
<dbReference type="InterPro" id="IPR013762">
    <property type="entry name" value="Integrase-like_cat_sf"/>
</dbReference>
<dbReference type="PANTHER" id="PTHR30349:SF81">
    <property type="entry name" value="TYROSINE RECOMBINASE XERC"/>
    <property type="match status" value="1"/>
</dbReference>
<sequence>GIRISEALALTIDDINFNVCTITIRHLKASVRLSCPSCGVRLSKTAAFCPGCGKPVSEATASQREKRRLRTIPLDQGTLDLLKTYIERGGAVEKDGRKFVFNINRHRAWQVVKSCAEKAGLSPIFNPRTGKVHHISPHRLRDCFSVNAVKKNDSVDAIRMLQEHLGHQSISTTMGYRKVAGEELKTWYDRLWEEEDGPGTTQT</sequence>
<organism evidence="3">
    <name type="scientific">marine sediment metagenome</name>
    <dbReference type="NCBI Taxonomy" id="412755"/>
    <lineage>
        <taxon>unclassified sequences</taxon>
        <taxon>metagenomes</taxon>
        <taxon>ecological metagenomes</taxon>
    </lineage>
</organism>
<dbReference type="AlphaFoldDB" id="X1J4V1"/>
<evidence type="ECO:0000256" key="1">
    <source>
        <dbReference type="ARBA" id="ARBA00023172"/>
    </source>
</evidence>
<dbReference type="EMBL" id="BARU01036278">
    <property type="protein sequence ID" value="GAH88987.1"/>
    <property type="molecule type" value="Genomic_DNA"/>
</dbReference>
<feature type="domain" description="Tyr recombinase" evidence="2">
    <location>
        <begin position="1"/>
        <end position="189"/>
    </location>
</feature>
<accession>X1J4V1</accession>
<keyword evidence="1" id="KW-0233">DNA recombination</keyword>
<feature type="non-terminal residue" evidence="3">
    <location>
        <position position="1"/>
    </location>
</feature>